<reference evidence="4" key="1">
    <citation type="submission" date="2023-01" db="EMBL/GenBank/DDBJ databases">
        <title>Genome assembly of the deep-sea coral Lophelia pertusa.</title>
        <authorList>
            <person name="Herrera S."/>
            <person name="Cordes E."/>
        </authorList>
    </citation>
    <scope>NUCLEOTIDE SEQUENCE</scope>
    <source>
        <strain evidence="4">USNM1676648</strain>
        <tissue evidence="4">Polyp</tissue>
    </source>
</reference>
<dbReference type="Proteomes" id="UP001163046">
    <property type="component" value="Unassembled WGS sequence"/>
</dbReference>
<organism evidence="4 5">
    <name type="scientific">Desmophyllum pertusum</name>
    <dbReference type="NCBI Taxonomy" id="174260"/>
    <lineage>
        <taxon>Eukaryota</taxon>
        <taxon>Metazoa</taxon>
        <taxon>Cnidaria</taxon>
        <taxon>Anthozoa</taxon>
        <taxon>Hexacorallia</taxon>
        <taxon>Scleractinia</taxon>
        <taxon>Caryophylliina</taxon>
        <taxon>Caryophylliidae</taxon>
        <taxon>Desmophyllum</taxon>
    </lineage>
</organism>
<feature type="compositionally biased region" description="Polar residues" evidence="1">
    <location>
        <begin position="557"/>
        <end position="589"/>
    </location>
</feature>
<feature type="region of interest" description="Disordered" evidence="1">
    <location>
        <begin position="108"/>
        <end position="129"/>
    </location>
</feature>
<feature type="transmembrane region" description="Helical" evidence="2">
    <location>
        <begin position="655"/>
        <end position="676"/>
    </location>
</feature>
<dbReference type="EMBL" id="MU826400">
    <property type="protein sequence ID" value="KAJ7376383.1"/>
    <property type="molecule type" value="Genomic_DNA"/>
</dbReference>
<evidence type="ECO:0000256" key="1">
    <source>
        <dbReference type="SAM" id="MobiDB-lite"/>
    </source>
</evidence>
<comment type="caution">
    <text evidence="4">The sequence shown here is derived from an EMBL/GenBank/DDBJ whole genome shotgun (WGS) entry which is preliminary data.</text>
</comment>
<protein>
    <submittedName>
        <fullName evidence="4">Uncharacterized protein</fullName>
    </submittedName>
</protein>
<name>A0A9W9Z6X7_9CNID</name>
<feature type="region of interest" description="Disordered" evidence="1">
    <location>
        <begin position="756"/>
        <end position="783"/>
    </location>
</feature>
<feature type="signal peptide" evidence="3">
    <location>
        <begin position="1"/>
        <end position="24"/>
    </location>
</feature>
<feature type="compositionally biased region" description="Polar residues" evidence="1">
    <location>
        <begin position="166"/>
        <end position="194"/>
    </location>
</feature>
<accession>A0A9W9Z6X7</accession>
<dbReference type="OrthoDB" id="5990688at2759"/>
<feature type="region of interest" description="Disordered" evidence="1">
    <location>
        <begin position="166"/>
        <end position="262"/>
    </location>
</feature>
<feature type="region of interest" description="Disordered" evidence="1">
    <location>
        <begin position="538"/>
        <end position="647"/>
    </location>
</feature>
<keyword evidence="2" id="KW-1133">Transmembrane helix</keyword>
<evidence type="ECO:0000313" key="5">
    <source>
        <dbReference type="Proteomes" id="UP001163046"/>
    </source>
</evidence>
<feature type="chain" id="PRO_5040754740" evidence="3">
    <location>
        <begin position="25"/>
        <end position="783"/>
    </location>
</feature>
<keyword evidence="5" id="KW-1185">Reference proteome</keyword>
<sequence length="783" mass="84011">MTSKNVQVSCLLIVILTQVITVTCQNISVPTVSNEGGEPTVPPILDSVENRGRKPSASQPQPISTEAEVSIVSHSTNKILKPTPSAQASTTTTTTTIPKTIQVHEIKASPAAVHKTSSDIEPLPKSSATTTLIMTSHPVVTSSPIVELEMSSKPTETGDVITEDAQQVETPQPQDEATPSTSSSTNDVMRSSETFEIEASPIISEQKTYSTVSSSPTKQILSSLAKEEMATSMSKQTESSSSTKQVGSSQAREEMTSSQASQIVTPSLIVTSPHDVDGEIISKTLQAVTSITVLPSSLGSKKMTPLQPTNTVIASPISSQQIISSSQDEKEALDASMSTDGVKSMTYSLTKGMMTSSQSELIMTSSEASFPPSDKRSSQHIGVMVSPQPTKTMTSSQLLTSSEQTLEGMTSLQPTRMMMSSQLLTSFAALKPTSVEHSTQQLKDMMSLQPNNTMISSSISSSSQIMEAQTSSVANAMTSSLIANAMTSSKLIKDVTSSQALKSTSVQTAFSPLKKPVKSTLILSSSQLADLITSSRPVTVKAVTSSPGTTTPVTPTQDKMTTSSETNAPTKTSVAITTSHPVTHATVDSNGHPTHPTHPTHPAEPTHHGETNTTHKTHGDHMTHGPHATMGYPHEPPVVDASTQDQEKNDDGWQISIYVVCGLLVGIVLFVILMVIRNNRQTRSENLRRERKRSVARERKSSLAALRMVKTEEPPISRVEKIEKRLSMHRPDPEESIPLLHLHIMDGEPAVLNHIDAQDTHPEPEAEPEEPTTSQIDYKPLEA</sequence>
<proteinExistence type="predicted"/>
<feature type="region of interest" description="Disordered" evidence="1">
    <location>
        <begin position="29"/>
        <end position="65"/>
    </location>
</feature>
<feature type="compositionally biased region" description="Polar residues" evidence="1">
    <location>
        <begin position="203"/>
        <end position="222"/>
    </location>
</feature>
<keyword evidence="2" id="KW-0812">Transmembrane</keyword>
<feature type="compositionally biased region" description="Low complexity" evidence="1">
    <location>
        <begin position="231"/>
        <end position="249"/>
    </location>
</feature>
<evidence type="ECO:0000256" key="3">
    <source>
        <dbReference type="SAM" id="SignalP"/>
    </source>
</evidence>
<evidence type="ECO:0000256" key="2">
    <source>
        <dbReference type="SAM" id="Phobius"/>
    </source>
</evidence>
<feature type="compositionally biased region" description="Low complexity" evidence="1">
    <location>
        <begin position="543"/>
        <end position="556"/>
    </location>
</feature>
<gene>
    <name evidence="4" type="ORF">OS493_034904</name>
</gene>
<dbReference type="AlphaFoldDB" id="A0A9W9Z6X7"/>
<keyword evidence="3" id="KW-0732">Signal</keyword>
<keyword evidence="2" id="KW-0472">Membrane</keyword>
<evidence type="ECO:0000313" key="4">
    <source>
        <dbReference type="EMBL" id="KAJ7376383.1"/>
    </source>
</evidence>